<dbReference type="AlphaFoldDB" id="A0AAV7WSW6"/>
<proteinExistence type="predicted"/>
<sequence length="146" mass="16044">MVGLRWVRRGCRSLRTRLVFHFGSRSQPCVHVLVHDAVGSWECRPLRSSPVAGRGSSNKKRRLCSSRGGAHSTLERMLPPRRHTAPVSVPLPAVILDGGGGMEGSRRIGHGCRSLSVRLPPHHGSKPQPHLHFLGRTYDAVVSQKV</sequence>
<protein>
    <submittedName>
        <fullName evidence="2">Uncharacterized protein</fullName>
    </submittedName>
</protein>
<keyword evidence="3" id="KW-1185">Reference proteome</keyword>
<name>A0AAV7WSW6_PLEWA</name>
<dbReference type="Proteomes" id="UP001066276">
    <property type="component" value="Chromosome 1_1"/>
</dbReference>
<feature type="region of interest" description="Disordered" evidence="1">
    <location>
        <begin position="48"/>
        <end position="73"/>
    </location>
</feature>
<evidence type="ECO:0000313" key="2">
    <source>
        <dbReference type="EMBL" id="KAJ1215860.1"/>
    </source>
</evidence>
<gene>
    <name evidence="2" type="ORF">NDU88_003467</name>
</gene>
<accession>A0AAV7WSW6</accession>
<comment type="caution">
    <text evidence="2">The sequence shown here is derived from an EMBL/GenBank/DDBJ whole genome shotgun (WGS) entry which is preliminary data.</text>
</comment>
<organism evidence="2 3">
    <name type="scientific">Pleurodeles waltl</name>
    <name type="common">Iberian ribbed newt</name>
    <dbReference type="NCBI Taxonomy" id="8319"/>
    <lineage>
        <taxon>Eukaryota</taxon>
        <taxon>Metazoa</taxon>
        <taxon>Chordata</taxon>
        <taxon>Craniata</taxon>
        <taxon>Vertebrata</taxon>
        <taxon>Euteleostomi</taxon>
        <taxon>Amphibia</taxon>
        <taxon>Batrachia</taxon>
        <taxon>Caudata</taxon>
        <taxon>Salamandroidea</taxon>
        <taxon>Salamandridae</taxon>
        <taxon>Pleurodelinae</taxon>
        <taxon>Pleurodeles</taxon>
    </lineage>
</organism>
<dbReference type="EMBL" id="JANPWB010000001">
    <property type="protein sequence ID" value="KAJ1215860.1"/>
    <property type="molecule type" value="Genomic_DNA"/>
</dbReference>
<reference evidence="2" key="1">
    <citation type="journal article" date="2022" name="bioRxiv">
        <title>Sequencing and chromosome-scale assembly of the giantPleurodeles waltlgenome.</title>
        <authorList>
            <person name="Brown T."/>
            <person name="Elewa A."/>
            <person name="Iarovenko S."/>
            <person name="Subramanian E."/>
            <person name="Araus A.J."/>
            <person name="Petzold A."/>
            <person name="Susuki M."/>
            <person name="Suzuki K.-i.T."/>
            <person name="Hayashi T."/>
            <person name="Toyoda A."/>
            <person name="Oliveira C."/>
            <person name="Osipova E."/>
            <person name="Leigh N.D."/>
            <person name="Simon A."/>
            <person name="Yun M.H."/>
        </authorList>
    </citation>
    <scope>NUCLEOTIDE SEQUENCE</scope>
    <source>
        <strain evidence="2">20211129_DDA</strain>
        <tissue evidence="2">Liver</tissue>
    </source>
</reference>
<evidence type="ECO:0000313" key="3">
    <source>
        <dbReference type="Proteomes" id="UP001066276"/>
    </source>
</evidence>
<evidence type="ECO:0000256" key="1">
    <source>
        <dbReference type="SAM" id="MobiDB-lite"/>
    </source>
</evidence>